<proteinExistence type="predicted"/>
<dbReference type="RefSeq" id="YP_009274938.1">
    <property type="nucleotide sequence ID" value="NC_030920.1"/>
</dbReference>
<evidence type="ECO:0000313" key="2">
    <source>
        <dbReference type="EMBL" id="AMB18824.1"/>
    </source>
</evidence>
<keyword evidence="3" id="KW-1185">Reference proteome</keyword>
<dbReference type="GeneID" id="28801903"/>
<evidence type="ECO:0000313" key="3">
    <source>
        <dbReference type="Proteomes" id="UP000204502"/>
    </source>
</evidence>
<dbReference type="Proteomes" id="UP000204502">
    <property type="component" value="Segment"/>
</dbReference>
<dbReference type="KEGG" id="vg:28801893"/>
<dbReference type="EMBL" id="KU253712">
    <property type="protein sequence ID" value="AMB18824.1"/>
    <property type="molecule type" value="Genomic_DNA"/>
</dbReference>
<dbReference type="KEGG" id="vg:28801903"/>
<gene>
    <name evidence="1" type="ORF">Eldridge_01</name>
    <name evidence="2" type="ORF">Eldridge_0234</name>
</gene>
<evidence type="ECO:0000313" key="1">
    <source>
        <dbReference type="EMBL" id="AMB18589.1"/>
    </source>
</evidence>
<accession>A0A0Y0AJQ6</accession>
<name>A0A0Y0AJQ6_9CAUD</name>
<organism evidence="2 3">
    <name type="scientific">Bacillus phage Eldridge</name>
    <dbReference type="NCBI Taxonomy" id="1776293"/>
    <lineage>
        <taxon>Viruses</taxon>
        <taxon>Duplodnaviria</taxon>
        <taxon>Heunggongvirae</taxon>
        <taxon>Uroviricota</taxon>
        <taxon>Caudoviricetes</taxon>
        <taxon>Herelleviridae</taxon>
        <taxon>Bastillevirinae</taxon>
        <taxon>Eldridgevirus</taxon>
        <taxon>Eldridgevirus eldridge</taxon>
    </lineage>
</organism>
<dbReference type="RefSeq" id="YP_009274708.1">
    <property type="nucleotide sequence ID" value="NC_030920.1"/>
</dbReference>
<sequence length="236" mass="27428">MTVYNSIQHLIEQVKADRTQEVELGKIDIIDILERFEGYEAKTVKYTPYEVTYLESTDEWVINVGDTLIQDGFIDEEEADGVKEDLMEEDEGEPATAKEYLDYLYETDWITEQARGMSVNYNALVSNNFTWVVYYCDLSETILVEFKVRLSEGSTDTVLLEFEWDNHFFELIGEAEKWVDVEGNVVDFDNPHADYAIHVSALFGQYDIVLLPSYTHLEEEPTWERAVEAVQRHFEG</sequence>
<dbReference type="OrthoDB" id="4521at10239"/>
<dbReference type="EMBL" id="KU253712">
    <property type="protein sequence ID" value="AMB18589.1"/>
    <property type="molecule type" value="Genomic_DNA"/>
</dbReference>
<reference evidence="2 3" key="1">
    <citation type="journal article" date="2016" name="Genome Announc.">
        <title>Complete Genome Sequence of Bacillus megaterium Bacteriophage Eldridge.</title>
        <authorList>
            <person name="Reveille A.M."/>
            <person name="Eldridge K.A."/>
            <person name="Temple L.M."/>
        </authorList>
    </citation>
    <scope>NUCLEOTIDE SEQUENCE [LARGE SCALE GENOMIC DNA]</scope>
</reference>
<dbReference type="GeneID" id="28801893"/>
<protein>
    <submittedName>
        <fullName evidence="2">Uncharacterized protein</fullName>
    </submittedName>
</protein>